<name>A0A8S5QCR5_9CAUD</name>
<proteinExistence type="predicted"/>
<accession>A0A8S5QCR5</accession>
<evidence type="ECO:0000313" key="1">
    <source>
        <dbReference type="EMBL" id="DAE16643.1"/>
    </source>
</evidence>
<protein>
    <submittedName>
        <fullName evidence="1">Tyrosine-protein phosphatase non-receptor type</fullName>
    </submittedName>
</protein>
<dbReference type="EMBL" id="BK015628">
    <property type="protein sequence ID" value="DAE16643.1"/>
    <property type="molecule type" value="Genomic_DNA"/>
</dbReference>
<reference evidence="1" key="1">
    <citation type="journal article" date="2021" name="Proc. Natl. Acad. Sci. U.S.A.">
        <title>A Catalog of Tens of Thousands of Viruses from Human Metagenomes Reveals Hidden Associations with Chronic Diseases.</title>
        <authorList>
            <person name="Tisza M.J."/>
            <person name="Buck C.B."/>
        </authorList>
    </citation>
    <scope>NUCLEOTIDE SEQUENCE</scope>
    <source>
        <strain evidence="1">Ctw4b6</strain>
    </source>
</reference>
<sequence length="74" mass="8161">MIEVVASGPTRVVESYLNREGLTLICPRCQSEQYLWRVSEGTARAALDYHLRVCTPVWELPGVGDGVHSVSACK</sequence>
<organism evidence="1">
    <name type="scientific">Myoviridae sp. ctw4b6</name>
    <dbReference type="NCBI Taxonomy" id="2825206"/>
    <lineage>
        <taxon>Viruses</taxon>
        <taxon>Duplodnaviria</taxon>
        <taxon>Heunggongvirae</taxon>
        <taxon>Uroviricota</taxon>
        <taxon>Caudoviricetes</taxon>
    </lineage>
</organism>